<reference evidence="3" key="1">
    <citation type="journal article" date="2019" name="Int. J. Syst. Evol. Microbiol.">
        <title>The Global Catalogue of Microorganisms (GCM) 10K type strain sequencing project: providing services to taxonomists for standard genome sequencing and annotation.</title>
        <authorList>
            <consortium name="The Broad Institute Genomics Platform"/>
            <consortium name="The Broad Institute Genome Sequencing Center for Infectious Disease"/>
            <person name="Wu L."/>
            <person name="Ma J."/>
        </authorList>
    </citation>
    <scope>NUCLEOTIDE SEQUENCE [LARGE SCALE GENOMIC DNA]</scope>
    <source>
        <strain evidence="3">JCM 17939</strain>
    </source>
</reference>
<organism evidence="2 3">
    <name type="scientific">Actinoallomurus vinaceus</name>
    <dbReference type="NCBI Taxonomy" id="1080074"/>
    <lineage>
        <taxon>Bacteria</taxon>
        <taxon>Bacillati</taxon>
        <taxon>Actinomycetota</taxon>
        <taxon>Actinomycetes</taxon>
        <taxon>Streptosporangiales</taxon>
        <taxon>Thermomonosporaceae</taxon>
        <taxon>Actinoallomurus</taxon>
    </lineage>
</organism>
<comment type="caution">
    <text evidence="2">The sequence shown here is derived from an EMBL/GenBank/DDBJ whole genome shotgun (WGS) entry which is preliminary data.</text>
</comment>
<dbReference type="InterPro" id="IPR009097">
    <property type="entry name" value="Cyclic_Pdiesterase"/>
</dbReference>
<feature type="region of interest" description="Disordered" evidence="1">
    <location>
        <begin position="179"/>
        <end position="201"/>
    </location>
</feature>
<evidence type="ECO:0000256" key="1">
    <source>
        <dbReference type="SAM" id="MobiDB-lite"/>
    </source>
</evidence>
<dbReference type="Gene3D" id="3.90.1140.10">
    <property type="entry name" value="Cyclic phosphodiesterase"/>
    <property type="match status" value="1"/>
</dbReference>
<dbReference type="EMBL" id="BAABHK010000008">
    <property type="protein sequence ID" value="GAA4630250.1"/>
    <property type="molecule type" value="Genomic_DNA"/>
</dbReference>
<gene>
    <name evidence="2" type="ORF">GCM10023196_054820</name>
</gene>
<protein>
    <recommendedName>
        <fullName evidence="4">2'-5' RNA ligase</fullName>
    </recommendedName>
</protein>
<keyword evidence="3" id="KW-1185">Reference proteome</keyword>
<dbReference type="Pfam" id="PF13563">
    <property type="entry name" value="2_5_RNA_ligase2"/>
    <property type="match status" value="1"/>
</dbReference>
<proteinExistence type="predicted"/>
<accession>A0ABP8UH78</accession>
<evidence type="ECO:0008006" key="4">
    <source>
        <dbReference type="Google" id="ProtNLM"/>
    </source>
</evidence>
<dbReference type="SUPFAM" id="SSF55144">
    <property type="entry name" value="LigT-like"/>
    <property type="match status" value="1"/>
</dbReference>
<name>A0ABP8UH78_9ACTN</name>
<evidence type="ECO:0000313" key="2">
    <source>
        <dbReference type="EMBL" id="GAA4630250.1"/>
    </source>
</evidence>
<dbReference type="Proteomes" id="UP001501442">
    <property type="component" value="Unassembled WGS sequence"/>
</dbReference>
<evidence type="ECO:0000313" key="3">
    <source>
        <dbReference type="Proteomes" id="UP001501442"/>
    </source>
</evidence>
<sequence>MFDGRPEIGKLAKECQQRLITVPGLDPVPTPWLHMTTQIVGFADEISDSELADMIASVSERMRSVTPTSVSLGRPLFHSEAVVLGATPREGLDAARSGIRQAVAVTVRTNQLADDPDWVPHLSVAYSNSDAPAAPVIAAMQPPPPPVDVTIDRIDLVSQERVGHCYVWDGVASVELGAARSGAEKAPVVGPGDEGKSGEQE</sequence>